<keyword evidence="3 4" id="KW-0472">Membrane</keyword>
<dbReference type="GO" id="GO:0022857">
    <property type="term" value="F:transmembrane transporter activity"/>
    <property type="evidence" value="ECO:0007669"/>
    <property type="project" value="InterPro"/>
</dbReference>
<dbReference type="SUPFAM" id="SSF103473">
    <property type="entry name" value="MFS general substrate transporter"/>
    <property type="match status" value="1"/>
</dbReference>
<dbReference type="InterPro" id="IPR036259">
    <property type="entry name" value="MFS_trans_sf"/>
</dbReference>
<protein>
    <recommendedName>
        <fullName evidence="5">Major facilitator superfamily (MFS) profile domain-containing protein</fullName>
    </recommendedName>
</protein>
<feature type="domain" description="Major facilitator superfamily (MFS) profile" evidence="5">
    <location>
        <begin position="14"/>
        <end position="419"/>
    </location>
</feature>
<accession>A0A1G2HWK6</accession>
<dbReference type="Gene3D" id="1.20.1250.20">
    <property type="entry name" value="MFS general substrate transporter like domains"/>
    <property type="match status" value="2"/>
</dbReference>
<comment type="caution">
    <text evidence="6">The sequence shown here is derived from an EMBL/GenBank/DDBJ whole genome shotgun (WGS) entry which is preliminary data.</text>
</comment>
<feature type="transmembrane region" description="Helical" evidence="4">
    <location>
        <begin position="143"/>
        <end position="166"/>
    </location>
</feature>
<evidence type="ECO:0000256" key="3">
    <source>
        <dbReference type="ARBA" id="ARBA00023136"/>
    </source>
</evidence>
<name>A0A1G2HWK6_9BACT</name>
<dbReference type="InterPro" id="IPR020846">
    <property type="entry name" value="MFS_dom"/>
</dbReference>
<dbReference type="EMBL" id="MHOR01000025">
    <property type="protein sequence ID" value="OGZ66799.1"/>
    <property type="molecule type" value="Genomic_DNA"/>
</dbReference>
<dbReference type="Proteomes" id="UP000178380">
    <property type="component" value="Unassembled WGS sequence"/>
</dbReference>
<dbReference type="PANTHER" id="PTHR23518:SF2">
    <property type="entry name" value="MAJOR FACILITATOR SUPERFAMILY TRANSPORTER"/>
    <property type="match status" value="1"/>
</dbReference>
<evidence type="ECO:0000259" key="5">
    <source>
        <dbReference type="PROSITE" id="PS50850"/>
    </source>
</evidence>
<proteinExistence type="predicted"/>
<feature type="transmembrane region" description="Helical" evidence="4">
    <location>
        <begin position="305"/>
        <end position="325"/>
    </location>
</feature>
<sequence length="425" mass="46559">MENNNNQKPKTSKNVIIIGFLSFFGGISQDVFAPILPIYLTSILGFDKAVVGITEGLVSAGSYVFKIVSGILSDKFGRQKPIIFLGYFISMISRISLVFFTTLGSVVTLRLLDGAGKGIKDPPKDVLVAGSSKKENRGRSFGIARMLDTLGSVVGPLILFVLIYIFKDNPYLYHNILIFSAVPLIITLLLIFKLKELPFGVGHSADLSRSPQGKPESETKKDITLELKGKPFDYTQGKLPKSFYIFLFIIIIFTIGNSSDAFLILRAKNVGFTLLQIPLVIALFNFVYAIAAVPFGSLSDKIGRLPTLMIGWLAFSLVYFGFATATHSGVIWLLYAFYGVYYATSEGVSRAFLADIVPPNHRGRAFGIYGMTVGLTTLPASLLAGILWDKFGAQVPFYFGAIMAFIALVCLIIFSKKLNLVKVEV</sequence>
<evidence type="ECO:0000313" key="7">
    <source>
        <dbReference type="Proteomes" id="UP000178380"/>
    </source>
</evidence>
<dbReference type="CDD" id="cd17370">
    <property type="entry name" value="MFS_MJ1317_like"/>
    <property type="match status" value="1"/>
</dbReference>
<feature type="transmembrane region" description="Helical" evidence="4">
    <location>
        <begin position="365"/>
        <end position="388"/>
    </location>
</feature>
<feature type="transmembrane region" description="Helical" evidence="4">
    <location>
        <begin position="394"/>
        <end position="414"/>
    </location>
</feature>
<evidence type="ECO:0000256" key="1">
    <source>
        <dbReference type="ARBA" id="ARBA00022692"/>
    </source>
</evidence>
<keyword evidence="2 4" id="KW-1133">Transmembrane helix</keyword>
<feature type="transmembrane region" description="Helical" evidence="4">
    <location>
        <begin position="15"/>
        <end position="40"/>
    </location>
</feature>
<dbReference type="InterPro" id="IPR011701">
    <property type="entry name" value="MFS"/>
</dbReference>
<gene>
    <name evidence="6" type="ORF">A3C58_00890</name>
</gene>
<dbReference type="Pfam" id="PF07690">
    <property type="entry name" value="MFS_1"/>
    <property type="match status" value="1"/>
</dbReference>
<reference evidence="6 7" key="1">
    <citation type="journal article" date="2016" name="Nat. Commun.">
        <title>Thousands of microbial genomes shed light on interconnected biogeochemical processes in an aquifer system.</title>
        <authorList>
            <person name="Anantharaman K."/>
            <person name="Brown C.T."/>
            <person name="Hug L.A."/>
            <person name="Sharon I."/>
            <person name="Castelle C.J."/>
            <person name="Probst A.J."/>
            <person name="Thomas B.C."/>
            <person name="Singh A."/>
            <person name="Wilkins M.J."/>
            <person name="Karaoz U."/>
            <person name="Brodie E.L."/>
            <person name="Williams K.H."/>
            <person name="Hubbard S.S."/>
            <person name="Banfield J.F."/>
        </authorList>
    </citation>
    <scope>NUCLEOTIDE SEQUENCE [LARGE SCALE GENOMIC DNA]</scope>
</reference>
<dbReference type="STRING" id="1802205.A3C58_00890"/>
<dbReference type="PANTHER" id="PTHR23518">
    <property type="entry name" value="C-METHYLTRANSFERASE"/>
    <property type="match status" value="1"/>
</dbReference>
<evidence type="ECO:0000313" key="6">
    <source>
        <dbReference type="EMBL" id="OGZ66799.1"/>
    </source>
</evidence>
<keyword evidence="1 4" id="KW-0812">Transmembrane</keyword>
<feature type="transmembrane region" description="Helical" evidence="4">
    <location>
        <begin position="243"/>
        <end position="265"/>
    </location>
</feature>
<evidence type="ECO:0000256" key="4">
    <source>
        <dbReference type="SAM" id="Phobius"/>
    </source>
</evidence>
<dbReference type="AlphaFoldDB" id="A0A1G2HWK6"/>
<feature type="transmembrane region" description="Helical" evidence="4">
    <location>
        <begin position="271"/>
        <end position="293"/>
    </location>
</feature>
<dbReference type="PROSITE" id="PS50850">
    <property type="entry name" value="MFS"/>
    <property type="match status" value="1"/>
</dbReference>
<evidence type="ECO:0000256" key="2">
    <source>
        <dbReference type="ARBA" id="ARBA00022989"/>
    </source>
</evidence>
<feature type="transmembrane region" description="Helical" evidence="4">
    <location>
        <begin position="172"/>
        <end position="192"/>
    </location>
</feature>
<organism evidence="6 7">
    <name type="scientific">Candidatus Staskawiczbacteria bacterium RIFCSPHIGHO2_02_FULL_34_10</name>
    <dbReference type="NCBI Taxonomy" id="1802205"/>
    <lineage>
        <taxon>Bacteria</taxon>
        <taxon>Candidatus Staskawicziibacteriota</taxon>
    </lineage>
</organism>
<feature type="transmembrane region" description="Helical" evidence="4">
    <location>
        <begin position="82"/>
        <end position="112"/>
    </location>
</feature>